<proteinExistence type="inferred from homology"/>
<evidence type="ECO:0000256" key="10">
    <source>
        <dbReference type="HAMAP-Rule" id="MF_01163"/>
    </source>
</evidence>
<evidence type="ECO:0000313" key="13">
    <source>
        <dbReference type="Proteomes" id="UP001303587"/>
    </source>
</evidence>
<keyword evidence="6 10" id="KW-0658">Purine biosynthesis</keyword>
<organism evidence="12 13">
    <name type="scientific">Methanolapillus millepedarum</name>
    <dbReference type="NCBI Taxonomy" id="3028296"/>
    <lineage>
        <taxon>Archaea</taxon>
        <taxon>Methanobacteriati</taxon>
        <taxon>Methanobacteriota</taxon>
        <taxon>Stenosarchaea group</taxon>
        <taxon>Methanomicrobia</taxon>
        <taxon>Methanosarcinales</taxon>
        <taxon>Methanosarcinaceae</taxon>
        <taxon>Methanolapillus</taxon>
    </lineage>
</organism>
<feature type="binding site" evidence="10">
    <location>
        <position position="95"/>
    </location>
    <ligand>
        <name>5-amino-1-(5-phospho-beta-D-ribosyl)imidazole-4-carboxamide</name>
        <dbReference type="ChEBI" id="CHEBI:58475"/>
    </ligand>
</feature>
<dbReference type="Proteomes" id="UP001303587">
    <property type="component" value="Chromosome"/>
</dbReference>
<comment type="catalytic activity">
    <reaction evidence="10">
        <text>5-amino-1-(5-phospho-beta-D-ribosyl)imidazole-4-carboxamide + formate + ATP = 5-formamido-1-(5-phospho-D-ribosyl)imidazole-4-carboxamide + ADP + phosphate</text>
        <dbReference type="Rhea" id="RHEA:24836"/>
        <dbReference type="ChEBI" id="CHEBI:15740"/>
        <dbReference type="ChEBI" id="CHEBI:30616"/>
        <dbReference type="ChEBI" id="CHEBI:43474"/>
        <dbReference type="ChEBI" id="CHEBI:58467"/>
        <dbReference type="ChEBI" id="CHEBI:58475"/>
        <dbReference type="ChEBI" id="CHEBI:456216"/>
        <dbReference type="EC" id="6.3.4.23"/>
    </reaction>
</comment>
<reference evidence="12 13" key="1">
    <citation type="submission" date="2023-07" db="EMBL/GenBank/DDBJ databases">
        <title>Closed genoem sequence of Methanosarcinaceae archaeon Ac7.</title>
        <authorList>
            <person name="Poehlein A."/>
            <person name="Protasov E."/>
            <person name="Platt K."/>
            <person name="Reeh H."/>
            <person name="Daniel R."/>
            <person name="Brune A."/>
        </authorList>
    </citation>
    <scope>NUCLEOTIDE SEQUENCE [LARGE SCALE GENOMIC DNA]</scope>
    <source>
        <strain evidence="12 13">Ac7</strain>
    </source>
</reference>
<comment type="cofactor">
    <cofactor evidence="1">
        <name>Mn(2+)</name>
        <dbReference type="ChEBI" id="CHEBI:29035"/>
    </cofactor>
</comment>
<comment type="function">
    <text evidence="10">Catalyzes the ATP- and formate-dependent formylation of 5-aminoimidazole-4-carboxamide-1-beta-d-ribofuranosyl 5'-monophosphate (AICAR) to 5-formaminoimidazole-4-carboxamide-1-beta-d-ribofuranosyl 5'-monophosphate (FAICAR) in the absence of folates.</text>
</comment>
<evidence type="ECO:0000256" key="7">
    <source>
        <dbReference type="ARBA" id="ARBA00022840"/>
    </source>
</evidence>
<evidence type="ECO:0000256" key="4">
    <source>
        <dbReference type="ARBA" id="ARBA00022723"/>
    </source>
</evidence>
<dbReference type="Gene3D" id="3.40.50.20">
    <property type="match status" value="1"/>
</dbReference>
<evidence type="ECO:0000256" key="3">
    <source>
        <dbReference type="ARBA" id="ARBA00022598"/>
    </source>
</evidence>
<dbReference type="NCBIfam" id="NF009781">
    <property type="entry name" value="PRK13278.1-6"/>
    <property type="match status" value="1"/>
</dbReference>
<evidence type="ECO:0000259" key="11">
    <source>
        <dbReference type="PROSITE" id="PS50975"/>
    </source>
</evidence>
<keyword evidence="4" id="KW-0479">Metal-binding</keyword>
<keyword evidence="3 10" id="KW-0436">Ligase</keyword>
<evidence type="ECO:0000256" key="9">
    <source>
        <dbReference type="ARBA" id="ARBA00023211"/>
    </source>
</evidence>
<dbReference type="PROSITE" id="PS50975">
    <property type="entry name" value="ATP_GRASP"/>
    <property type="match status" value="1"/>
</dbReference>
<comment type="cofactor">
    <cofactor evidence="2">
        <name>Mg(2+)</name>
        <dbReference type="ChEBI" id="CHEBI:18420"/>
    </cofactor>
</comment>
<evidence type="ECO:0000256" key="2">
    <source>
        <dbReference type="ARBA" id="ARBA00001946"/>
    </source>
</evidence>
<comment type="similarity">
    <text evidence="10">Belongs to the phosphohexose mutase family.</text>
</comment>
<dbReference type="AlphaFoldDB" id="A0AA96V3T0"/>
<dbReference type="EC" id="6.3.4.23" evidence="10"/>
<dbReference type="PIRSF" id="PIRSF004602">
    <property type="entry name" value="ATPgrasp_PurP"/>
    <property type="match status" value="1"/>
</dbReference>
<keyword evidence="13" id="KW-1185">Reference proteome</keyword>
<dbReference type="Gene3D" id="3.30.470.20">
    <property type="entry name" value="ATP-grasp fold, B domain"/>
    <property type="match status" value="1"/>
</dbReference>
<feature type="binding site" evidence="10">
    <location>
        <position position="227"/>
    </location>
    <ligand>
        <name>ATP</name>
        <dbReference type="ChEBI" id="CHEBI:30616"/>
    </ligand>
</feature>
<keyword evidence="5 10" id="KW-0547">Nucleotide-binding</keyword>
<dbReference type="InterPro" id="IPR013815">
    <property type="entry name" value="ATP_grasp_subdomain_1"/>
</dbReference>
<gene>
    <name evidence="10" type="primary">purP</name>
    <name evidence="12" type="ORF">MsAc7_09400</name>
</gene>
<dbReference type="HAMAP" id="MF_01163">
    <property type="entry name" value="IMP_biosynth_PurP"/>
    <property type="match status" value="1"/>
</dbReference>
<protein>
    <recommendedName>
        <fullName evidence="10">5-formaminoimidazole-4-carboxamide-1-(beta)-D-ribofuranosyl 5'-monophosphate synthetase</fullName>
        <ecNumber evidence="10">6.3.4.23</ecNumber>
    </recommendedName>
    <alternativeName>
        <fullName evidence="10">5-aminoimidazole-4-carboxamide-1-beta-D-ribofuranosyl 5'-monophosphate--formate ligase</fullName>
    </alternativeName>
</protein>
<dbReference type="Pfam" id="PF06849">
    <property type="entry name" value="DUF1246"/>
    <property type="match status" value="1"/>
</dbReference>
<accession>A0AA96V3T0</accession>
<evidence type="ECO:0000256" key="1">
    <source>
        <dbReference type="ARBA" id="ARBA00001936"/>
    </source>
</evidence>
<feature type="binding site" evidence="10">
    <location>
        <position position="28"/>
    </location>
    <ligand>
        <name>5-amino-1-(5-phospho-beta-D-ribosyl)imidazole-4-carboxamide</name>
        <dbReference type="ChEBI" id="CHEBI:58475"/>
    </ligand>
</feature>
<dbReference type="GeneID" id="89230049"/>
<name>A0AA96V3T0_9EURY</name>
<evidence type="ECO:0000256" key="5">
    <source>
        <dbReference type="ARBA" id="ARBA00022741"/>
    </source>
</evidence>
<dbReference type="Pfam" id="PF06973">
    <property type="entry name" value="DUF1297"/>
    <property type="match status" value="1"/>
</dbReference>
<keyword evidence="8" id="KW-0460">Magnesium</keyword>
<evidence type="ECO:0000313" key="12">
    <source>
        <dbReference type="EMBL" id="WNY25390.1"/>
    </source>
</evidence>
<dbReference type="InterPro" id="IPR023656">
    <property type="entry name" value="IMP_biosynth_PurP"/>
</dbReference>
<comment type="pathway">
    <text evidence="10">Purine metabolism; IMP biosynthesis via de novo pathway; 5-formamido-1-(5-phospho-D-ribosyl)imidazole-4-carboxamide from 5-amino-1-(5-phospho-D-ribosyl)imidazole-4-carboxamide (formate route): step 1/1.</text>
</comment>
<dbReference type="GO" id="GO:0000287">
    <property type="term" value="F:magnesium ion binding"/>
    <property type="evidence" value="ECO:0007669"/>
    <property type="project" value="InterPro"/>
</dbReference>
<dbReference type="GO" id="GO:0006189">
    <property type="term" value="P:'de novo' IMP biosynthetic process"/>
    <property type="evidence" value="ECO:0007669"/>
    <property type="project" value="UniProtKB-UniRule"/>
</dbReference>
<dbReference type="InterPro" id="IPR009720">
    <property type="entry name" value="IMP_biosynth_PurP_C"/>
</dbReference>
<dbReference type="RefSeq" id="WP_338103421.1">
    <property type="nucleotide sequence ID" value="NZ_CP131060.1"/>
</dbReference>
<dbReference type="PANTHER" id="PTHR38147">
    <property type="entry name" value="5-FORMAMINOIMIDAZOLE-4-CARBOXAMIDE-1-(BETA)-D-RIBOFURANOSYL 5'-MONOPHOSPHATE SYNTHETASE-RELATED"/>
    <property type="match status" value="1"/>
</dbReference>
<dbReference type="GO" id="GO:0016879">
    <property type="term" value="F:ligase activity, forming carbon-nitrogen bonds"/>
    <property type="evidence" value="ECO:0007669"/>
    <property type="project" value="UniProtKB-UniRule"/>
</dbReference>
<dbReference type="PANTHER" id="PTHR38147:SF2">
    <property type="entry name" value="5-FORMAMINOIMIDAZOLE-4-CARBOXAMIDE-1-(BETA)-D-RIBOFURANOSYL 5'-MONOPHOSPHATE SYNTHETASE"/>
    <property type="match status" value="1"/>
</dbReference>
<dbReference type="InterPro" id="IPR011761">
    <property type="entry name" value="ATP-grasp"/>
</dbReference>
<dbReference type="GO" id="GO:0005524">
    <property type="term" value="F:ATP binding"/>
    <property type="evidence" value="ECO:0007669"/>
    <property type="project" value="UniProtKB-UniRule"/>
</dbReference>
<feature type="domain" description="ATP-grasp" evidence="11">
    <location>
        <begin position="102"/>
        <end position="334"/>
    </location>
</feature>
<keyword evidence="7 10" id="KW-0067">ATP-binding</keyword>
<feature type="binding site" evidence="10">
    <location>
        <position position="256"/>
    </location>
    <ligand>
        <name>5-amino-1-(5-phospho-beta-D-ribosyl)imidazole-4-carboxamide</name>
        <dbReference type="ChEBI" id="CHEBI:58475"/>
    </ligand>
</feature>
<sequence>MVITKEHISDVVKSYDLENITIATICSHSSLQIFDGARKEGFKTLGICLREPPKYYDAFPLGKPDEFLVLNKYSELLDHIEELKAKNTIIIPHGSFVAYMGPEIFVEMDLPTFGNRLVLEWESIRKKERQWLVGAGIHMPDVIEDPHNIDGPVMIKYDGAHGGKGFFIAKTYEDFMEHIDTTKTYTIQRFIVGTRYYLHYFYSPIKDTGYTLSKGSLEMLSMDRRVESNADEIFRLGSPKELLEAGIIPTYVVTGNAPLVARESLLPLIFELGARVVEESIKLFGGMIGSFCLETVFTDDLEIKVFEISARIVAGTNLYVSGSPYSDLVEENLSTGRRIAREIKNAVKLNKLDEITS</sequence>
<dbReference type="SUPFAM" id="SSF52440">
    <property type="entry name" value="PreATP-grasp domain"/>
    <property type="match status" value="1"/>
</dbReference>
<keyword evidence="9" id="KW-0464">Manganese</keyword>
<dbReference type="EMBL" id="CP131060">
    <property type="protein sequence ID" value="WNY25390.1"/>
    <property type="molecule type" value="Genomic_DNA"/>
</dbReference>
<dbReference type="InterPro" id="IPR010672">
    <property type="entry name" value="IMP_biosynth_PurP_N"/>
</dbReference>
<dbReference type="InterPro" id="IPR016185">
    <property type="entry name" value="PreATP-grasp_dom_sf"/>
</dbReference>
<dbReference type="SUPFAM" id="SSF56059">
    <property type="entry name" value="Glutathione synthetase ATP-binding domain-like"/>
    <property type="match status" value="1"/>
</dbReference>
<evidence type="ECO:0000256" key="8">
    <source>
        <dbReference type="ARBA" id="ARBA00022842"/>
    </source>
</evidence>
<evidence type="ECO:0000256" key="6">
    <source>
        <dbReference type="ARBA" id="ARBA00022755"/>
    </source>
</evidence>
<dbReference type="Gene3D" id="3.30.1490.20">
    <property type="entry name" value="ATP-grasp fold, A domain"/>
    <property type="match status" value="1"/>
</dbReference>